<dbReference type="EMBL" id="GBXM01098325">
    <property type="protein sequence ID" value="JAH10252.1"/>
    <property type="molecule type" value="Transcribed_RNA"/>
</dbReference>
<reference evidence="1" key="2">
    <citation type="journal article" date="2015" name="Fish Shellfish Immunol.">
        <title>Early steps in the European eel (Anguilla anguilla)-Vibrio vulnificus interaction in the gills: Role of the RtxA13 toxin.</title>
        <authorList>
            <person name="Callol A."/>
            <person name="Pajuelo D."/>
            <person name="Ebbesson L."/>
            <person name="Teles M."/>
            <person name="MacKenzie S."/>
            <person name="Amaro C."/>
        </authorList>
    </citation>
    <scope>NUCLEOTIDE SEQUENCE</scope>
</reference>
<protein>
    <submittedName>
        <fullName evidence="1">Uncharacterized protein</fullName>
    </submittedName>
</protein>
<organism evidence="1">
    <name type="scientific">Anguilla anguilla</name>
    <name type="common">European freshwater eel</name>
    <name type="synonym">Muraena anguilla</name>
    <dbReference type="NCBI Taxonomy" id="7936"/>
    <lineage>
        <taxon>Eukaryota</taxon>
        <taxon>Metazoa</taxon>
        <taxon>Chordata</taxon>
        <taxon>Craniata</taxon>
        <taxon>Vertebrata</taxon>
        <taxon>Euteleostomi</taxon>
        <taxon>Actinopterygii</taxon>
        <taxon>Neopterygii</taxon>
        <taxon>Teleostei</taxon>
        <taxon>Anguilliformes</taxon>
        <taxon>Anguillidae</taxon>
        <taxon>Anguilla</taxon>
    </lineage>
</organism>
<sequence length="25" mass="3030">MKRKELAQHLFPFLTEKTKQDQIQA</sequence>
<accession>A0A0E9Q186</accession>
<reference evidence="1" key="1">
    <citation type="submission" date="2014-11" db="EMBL/GenBank/DDBJ databases">
        <authorList>
            <person name="Amaro Gonzalez C."/>
        </authorList>
    </citation>
    <scope>NUCLEOTIDE SEQUENCE</scope>
</reference>
<proteinExistence type="predicted"/>
<name>A0A0E9Q186_ANGAN</name>
<dbReference type="AlphaFoldDB" id="A0A0E9Q186"/>
<evidence type="ECO:0000313" key="1">
    <source>
        <dbReference type="EMBL" id="JAH10252.1"/>
    </source>
</evidence>